<protein>
    <submittedName>
        <fullName evidence="1">Uncharacterized protein</fullName>
    </submittedName>
</protein>
<evidence type="ECO:0000313" key="1">
    <source>
        <dbReference type="EMBL" id="WOH44674.1"/>
    </source>
</evidence>
<name>A0ABZ0H4A2_9ENTR</name>
<dbReference type="RefSeq" id="WP_234103765.1">
    <property type="nucleotide sequence ID" value="NZ_CP136601.1"/>
</dbReference>
<dbReference type="Proteomes" id="UP001302613">
    <property type="component" value="Chromosome"/>
</dbReference>
<organism evidence="1 2">
    <name type="scientific">Citrobacter portucalensis</name>
    <dbReference type="NCBI Taxonomy" id="1639133"/>
    <lineage>
        <taxon>Bacteria</taxon>
        <taxon>Pseudomonadati</taxon>
        <taxon>Pseudomonadota</taxon>
        <taxon>Gammaproteobacteria</taxon>
        <taxon>Enterobacterales</taxon>
        <taxon>Enterobacteriaceae</taxon>
        <taxon>Citrobacter</taxon>
        <taxon>Citrobacter freundii complex</taxon>
    </lineage>
</organism>
<sequence length="126" mass="15016">MIHDQRPYRRRTEEPRRSEISAVEVLATLAVTTLYQYIDQNGRLPFTIETRVYRPEESLQNVVAGLQSARPRHAEIARILTRDELTVETRERYRQELAVDISMLKDNLRLFNKYRWTCRRAFAALH</sequence>
<proteinExistence type="predicted"/>
<accession>A0ABZ0H4A2</accession>
<gene>
    <name evidence="1" type="ORF">RY846_05685</name>
</gene>
<keyword evidence="2" id="KW-1185">Reference proteome</keyword>
<dbReference type="EMBL" id="CP136601">
    <property type="protein sequence ID" value="WOH44674.1"/>
    <property type="molecule type" value="Genomic_DNA"/>
</dbReference>
<reference evidence="1 2" key="1">
    <citation type="submission" date="2023-10" db="EMBL/GenBank/DDBJ databases">
        <title>SFO-1, KPC-2, NDM-1 were first reported in Portuguese citrobacter collected clinically.</title>
        <authorList>
            <person name="Guo K."/>
        </authorList>
    </citation>
    <scope>NUCLEOTIDE SEQUENCE [LARGE SCALE GENOMIC DNA]</scope>
    <source>
        <strain evidence="1 2">L2724hy</strain>
    </source>
</reference>
<evidence type="ECO:0000313" key="2">
    <source>
        <dbReference type="Proteomes" id="UP001302613"/>
    </source>
</evidence>